<protein>
    <submittedName>
        <fullName evidence="2">Uncharacterized protein</fullName>
    </submittedName>
</protein>
<feature type="compositionally biased region" description="Basic and acidic residues" evidence="1">
    <location>
        <begin position="55"/>
        <end position="64"/>
    </location>
</feature>
<reference evidence="2" key="1">
    <citation type="submission" date="2020-05" db="EMBL/GenBank/DDBJ databases">
        <title>Complete genome sequence of Bradyrhizobium diazoefficiens XF5 isolated from soybean nodule.</title>
        <authorList>
            <person name="Noda R."/>
            <person name="Kakizaki K."/>
            <person name="Minamisawa K."/>
        </authorList>
    </citation>
    <scope>NUCLEOTIDE SEQUENCE</scope>
    <source>
        <strain evidence="2">XF5</strain>
    </source>
</reference>
<accession>A0A810A6W3</accession>
<reference evidence="3" key="2">
    <citation type="submission" date="2020-05" db="EMBL/GenBank/DDBJ databases">
        <title>Complete genome sequence of Bradyrhizobium diazoefficiens XF6 isolated from soybean nodule.</title>
        <authorList>
            <person name="Noda R."/>
            <person name="Kakizaki K."/>
            <person name="Minamisawa K."/>
        </authorList>
    </citation>
    <scope>NUCLEOTIDE SEQUENCE</scope>
    <source>
        <strain evidence="3">XF6</strain>
    </source>
</reference>
<gene>
    <name evidence="2" type="ORF">XF5B_63350</name>
    <name evidence="3" type="ORF">XF6B_63010</name>
</gene>
<name>A0A810A6W3_9BRAD</name>
<evidence type="ECO:0000313" key="3">
    <source>
        <dbReference type="EMBL" id="BCE67502.1"/>
    </source>
</evidence>
<feature type="region of interest" description="Disordered" evidence="1">
    <location>
        <begin position="51"/>
        <end position="73"/>
    </location>
</feature>
<sequence length="83" mass="9618">MLRIDPPAIVARAYLGLSDELSRKPHRLAVAGLLRERRSALHQGEHVLRTRLGRRHDDAHEKQRPQKPRGNLVAFERVGMRQR</sequence>
<proteinExistence type="predicted"/>
<dbReference type="EMBL" id="AP023096">
    <property type="protein sequence ID" value="BCE67502.1"/>
    <property type="molecule type" value="Genomic_DNA"/>
</dbReference>
<evidence type="ECO:0000313" key="2">
    <source>
        <dbReference type="EMBL" id="BCE58823.1"/>
    </source>
</evidence>
<organism evidence="2">
    <name type="scientific">Bradyrhizobium diazoefficiens</name>
    <dbReference type="NCBI Taxonomy" id="1355477"/>
    <lineage>
        <taxon>Bacteria</taxon>
        <taxon>Pseudomonadati</taxon>
        <taxon>Pseudomonadota</taxon>
        <taxon>Alphaproteobacteria</taxon>
        <taxon>Hyphomicrobiales</taxon>
        <taxon>Nitrobacteraceae</taxon>
        <taxon>Bradyrhizobium</taxon>
    </lineage>
</organism>
<dbReference type="EMBL" id="AP023095">
    <property type="protein sequence ID" value="BCE58823.1"/>
    <property type="molecule type" value="Genomic_DNA"/>
</dbReference>
<evidence type="ECO:0000256" key="1">
    <source>
        <dbReference type="SAM" id="MobiDB-lite"/>
    </source>
</evidence>
<dbReference type="AlphaFoldDB" id="A0A810A6W3"/>